<dbReference type="AlphaFoldDB" id="A0A5J4WFS0"/>
<feature type="non-terminal residue" evidence="6">
    <location>
        <position position="333"/>
    </location>
</feature>
<dbReference type="GO" id="GO:0016192">
    <property type="term" value="P:vesicle-mediated transport"/>
    <property type="evidence" value="ECO:0007669"/>
    <property type="project" value="InterPro"/>
</dbReference>
<dbReference type="InterPro" id="IPR050840">
    <property type="entry name" value="Adaptor_Complx_Large_Subunit"/>
</dbReference>
<sequence>MMQRVDQRFLEFCRKLGESSSRQEEQQVMNKEIKQMQAEYAKLDIGGKHVREFLLRMVYCAMLGFDVSSFNILAIKMTQQQNILNKYSGYNAISLLLHAAHELMLMVINSYRKDLMEQSHFLAIVAALTTVTRVPTYEAAPSPSKSCPLYPQNFPSEIPNVSEFTKTLICDVDPAVMASALPLCTEVTKRNIGMFKQSVETFKKIYAQIMMQRLGPSYQYKQIPAPFIQLKLLRFFQHLGKNDRKVSEQLFSLLDLVMKSIKIDVDISIAILYELTKTMAQLAPYPVLVTQASVHVPTLLTSPYNMRRYMGIQILKQLASVGKQNIVEQEGGE</sequence>
<reference evidence="6 7" key="1">
    <citation type="submission" date="2019-03" db="EMBL/GenBank/DDBJ databases">
        <title>Single cell metagenomics reveals metabolic interactions within the superorganism composed of flagellate Streblomastix strix and complex community of Bacteroidetes bacteria on its surface.</title>
        <authorList>
            <person name="Treitli S.C."/>
            <person name="Kolisko M."/>
            <person name="Husnik F."/>
            <person name="Keeling P."/>
            <person name="Hampl V."/>
        </authorList>
    </citation>
    <scope>NUCLEOTIDE SEQUENCE [LARGE SCALE GENOMIC DNA]</scope>
    <source>
        <strain evidence="6">ST1C</strain>
    </source>
</reference>
<accession>A0A5J4WFS0</accession>
<comment type="subcellular location">
    <subcellularLocation>
        <location evidence="1">Endomembrane system</location>
    </subcellularLocation>
</comment>
<dbReference type="GO" id="GO:0030117">
    <property type="term" value="C:membrane coat"/>
    <property type="evidence" value="ECO:0007669"/>
    <property type="project" value="InterPro"/>
</dbReference>
<dbReference type="SUPFAM" id="SSF48371">
    <property type="entry name" value="ARM repeat"/>
    <property type="match status" value="1"/>
</dbReference>
<protein>
    <submittedName>
        <fullName evidence="6">Putative AP-4 complex subunit epsilon</fullName>
    </submittedName>
</protein>
<feature type="domain" description="Clathrin/coatomer adaptor adaptin-like N-terminal" evidence="5">
    <location>
        <begin position="26"/>
        <end position="138"/>
    </location>
</feature>
<dbReference type="GO" id="GO:0006886">
    <property type="term" value="P:intracellular protein transport"/>
    <property type="evidence" value="ECO:0007669"/>
    <property type="project" value="InterPro"/>
</dbReference>
<organism evidence="6 7">
    <name type="scientific">Streblomastix strix</name>
    <dbReference type="NCBI Taxonomy" id="222440"/>
    <lineage>
        <taxon>Eukaryota</taxon>
        <taxon>Metamonada</taxon>
        <taxon>Preaxostyla</taxon>
        <taxon>Oxymonadida</taxon>
        <taxon>Streblomastigidae</taxon>
        <taxon>Streblomastix</taxon>
    </lineage>
</organism>
<keyword evidence="4" id="KW-0472">Membrane</keyword>
<keyword evidence="2" id="KW-0813">Transport</keyword>
<dbReference type="InterPro" id="IPR002553">
    <property type="entry name" value="Clathrin/coatomer_adapt-like_N"/>
</dbReference>
<evidence type="ECO:0000259" key="5">
    <source>
        <dbReference type="Pfam" id="PF01602"/>
    </source>
</evidence>
<evidence type="ECO:0000256" key="3">
    <source>
        <dbReference type="ARBA" id="ARBA00022927"/>
    </source>
</evidence>
<dbReference type="GO" id="GO:0012505">
    <property type="term" value="C:endomembrane system"/>
    <property type="evidence" value="ECO:0007669"/>
    <property type="project" value="UniProtKB-SubCell"/>
</dbReference>
<dbReference type="PANTHER" id="PTHR22780">
    <property type="entry name" value="ADAPTIN, ALPHA/GAMMA/EPSILON"/>
    <property type="match status" value="1"/>
</dbReference>
<keyword evidence="3" id="KW-0653">Protein transport</keyword>
<evidence type="ECO:0000256" key="2">
    <source>
        <dbReference type="ARBA" id="ARBA00022448"/>
    </source>
</evidence>
<gene>
    <name evidence="6" type="ORF">EZS28_010906</name>
</gene>
<dbReference type="Gene3D" id="1.25.10.10">
    <property type="entry name" value="Leucine-rich Repeat Variant"/>
    <property type="match status" value="2"/>
</dbReference>
<dbReference type="InterPro" id="IPR016024">
    <property type="entry name" value="ARM-type_fold"/>
</dbReference>
<feature type="domain" description="Clathrin/coatomer adaptor adaptin-like N-terminal" evidence="5">
    <location>
        <begin position="155"/>
        <end position="325"/>
    </location>
</feature>
<dbReference type="InterPro" id="IPR011989">
    <property type="entry name" value="ARM-like"/>
</dbReference>
<evidence type="ECO:0000256" key="4">
    <source>
        <dbReference type="ARBA" id="ARBA00023136"/>
    </source>
</evidence>
<name>A0A5J4WFS0_9EUKA</name>
<evidence type="ECO:0000313" key="6">
    <source>
        <dbReference type="EMBL" id="KAA6393566.1"/>
    </source>
</evidence>
<evidence type="ECO:0000313" key="7">
    <source>
        <dbReference type="Proteomes" id="UP000324800"/>
    </source>
</evidence>
<comment type="caution">
    <text evidence="6">The sequence shown here is derived from an EMBL/GenBank/DDBJ whole genome shotgun (WGS) entry which is preliminary data.</text>
</comment>
<dbReference type="Proteomes" id="UP000324800">
    <property type="component" value="Unassembled WGS sequence"/>
</dbReference>
<dbReference type="OrthoDB" id="29308at2759"/>
<proteinExistence type="predicted"/>
<dbReference type="EMBL" id="SNRW01002196">
    <property type="protein sequence ID" value="KAA6393566.1"/>
    <property type="molecule type" value="Genomic_DNA"/>
</dbReference>
<dbReference type="Pfam" id="PF01602">
    <property type="entry name" value="Adaptin_N"/>
    <property type="match status" value="2"/>
</dbReference>
<evidence type="ECO:0000256" key="1">
    <source>
        <dbReference type="ARBA" id="ARBA00004308"/>
    </source>
</evidence>